<evidence type="ECO:0000313" key="2">
    <source>
        <dbReference type="EMBL" id="ACZ18467.1"/>
    </source>
</evidence>
<dbReference type="PANTHER" id="PTHR11476:SF7">
    <property type="entry name" value="HISTIDINE--TRNA LIGASE"/>
    <property type="match status" value="1"/>
</dbReference>
<dbReference type="RefSeq" id="WP_012868983.1">
    <property type="nucleotide sequence ID" value="NC_013522.1"/>
</dbReference>
<feature type="domain" description="Class II Histidinyl-tRNA synthetase (HisRS)-like catalytic core" evidence="1">
    <location>
        <begin position="17"/>
        <end position="304"/>
    </location>
</feature>
<dbReference type="EMBL" id="CP001818">
    <property type="protein sequence ID" value="ACZ18467.1"/>
    <property type="molecule type" value="Genomic_DNA"/>
</dbReference>
<dbReference type="InterPro" id="IPR041715">
    <property type="entry name" value="HisRS-like_core"/>
</dbReference>
<gene>
    <name evidence="2" type="ordered locus">Taci_0228</name>
</gene>
<dbReference type="OrthoDB" id="9801867at2"/>
<dbReference type="KEGG" id="tai:Taci_0228"/>
<keyword evidence="3" id="KW-1185">Reference proteome</keyword>
<dbReference type="SMR" id="D1B864"/>
<evidence type="ECO:0000259" key="1">
    <source>
        <dbReference type="Pfam" id="PF13393"/>
    </source>
</evidence>
<dbReference type="AlphaFoldDB" id="D1B864"/>
<dbReference type="Pfam" id="PF13393">
    <property type="entry name" value="tRNA-synt_His"/>
    <property type="match status" value="1"/>
</dbReference>
<organism evidence="2 3">
    <name type="scientific">Thermanaerovibrio acidaminovorans (strain ATCC 49978 / DSM 6589 / Su883)</name>
    <name type="common">Selenomonas acidaminovorans</name>
    <dbReference type="NCBI Taxonomy" id="525903"/>
    <lineage>
        <taxon>Bacteria</taxon>
        <taxon>Thermotogati</taxon>
        <taxon>Synergistota</taxon>
        <taxon>Synergistia</taxon>
        <taxon>Synergistales</taxon>
        <taxon>Synergistaceae</taxon>
        <taxon>Thermanaerovibrio</taxon>
    </lineage>
</organism>
<name>D1B864_THEAS</name>
<dbReference type="eggNOG" id="COG0124">
    <property type="taxonomic scope" value="Bacteria"/>
</dbReference>
<keyword evidence="2" id="KW-0436">Ligase</keyword>
<sequence length="395" mass="44011">MRVPRGALNPHQELSYSMEACRMKAMEVFIRHGYRPIYPPSVQRLDDLWEVLEPSKAGSIVPLTSPHGEPCALTFDVTVSAVLKLMRQEERRQRPIRICYAERAFRRPDPPEESFEAYQTGAEIVGADGEGADCEAIYLADRALREMGMGDHLFVVGDPAMLRRALRGLPRGMGQELMGALRRRDLVAYRGILDGLGDPPKAQLLRDIPNMKGDPSLLDRVRHRFDPRELEDLDRIGEFARDSGVRIVFDLSLTRNPDYYSGPAFEIYAPDGTHLGGGGRYDGLLRRAGLLGQAVGFSLDLTALGSKAPMEVPPPRAMVWCGPLPPSKGLEFTRRLADRGITFEVSWHGRAQSSMEICAMKGIRYWIDPSGGLAIHLPTGERLTVSRFIEENSPC</sequence>
<dbReference type="SUPFAM" id="SSF55681">
    <property type="entry name" value="Class II aaRS and biotin synthetases"/>
    <property type="match status" value="1"/>
</dbReference>
<dbReference type="STRING" id="525903.Taci_0228"/>
<reference evidence="2 3" key="1">
    <citation type="journal article" date="2009" name="Stand. Genomic Sci.">
        <title>Complete genome sequence of Thermanaerovibrio acidaminovorans type strain (Su883).</title>
        <authorList>
            <person name="Chovatia M."/>
            <person name="Sikorski J."/>
            <person name="Schroder M."/>
            <person name="Lapidus A."/>
            <person name="Nolan M."/>
            <person name="Tice H."/>
            <person name="Glavina Del Rio T."/>
            <person name="Copeland A."/>
            <person name="Cheng J.F."/>
            <person name="Lucas S."/>
            <person name="Chen F."/>
            <person name="Bruce D."/>
            <person name="Goodwin L."/>
            <person name="Pitluck S."/>
            <person name="Ivanova N."/>
            <person name="Mavromatis K."/>
            <person name="Ovchinnikova G."/>
            <person name="Pati A."/>
            <person name="Chen A."/>
            <person name="Palaniappan K."/>
            <person name="Land M."/>
            <person name="Hauser L."/>
            <person name="Chang Y.J."/>
            <person name="Jeffries C.D."/>
            <person name="Chain P."/>
            <person name="Saunders E."/>
            <person name="Detter J.C."/>
            <person name="Brettin T."/>
            <person name="Rohde M."/>
            <person name="Goker M."/>
            <person name="Spring S."/>
            <person name="Bristow J."/>
            <person name="Markowitz V."/>
            <person name="Hugenholtz P."/>
            <person name="Kyrpides N.C."/>
            <person name="Klenk H.P."/>
            <person name="Eisen J.A."/>
        </authorList>
    </citation>
    <scope>NUCLEOTIDE SEQUENCE [LARGE SCALE GENOMIC DNA]</scope>
    <source>
        <strain evidence="3">ATCC 49978 / DSM 6589 / Su883</strain>
    </source>
</reference>
<keyword evidence="2" id="KW-0030">Aminoacyl-tRNA synthetase</keyword>
<accession>D1B864</accession>
<dbReference type="GO" id="GO:0004812">
    <property type="term" value="F:aminoacyl-tRNA ligase activity"/>
    <property type="evidence" value="ECO:0007669"/>
    <property type="project" value="UniProtKB-KW"/>
</dbReference>
<evidence type="ECO:0000313" key="3">
    <source>
        <dbReference type="Proteomes" id="UP000002030"/>
    </source>
</evidence>
<proteinExistence type="predicted"/>
<dbReference type="Gene3D" id="3.30.930.10">
    <property type="entry name" value="Bira Bifunctional Protein, Domain 2"/>
    <property type="match status" value="1"/>
</dbReference>
<dbReference type="Proteomes" id="UP000002030">
    <property type="component" value="Chromosome"/>
</dbReference>
<protein>
    <submittedName>
        <fullName evidence="2">tRNA synthetase class II (G H P and S)</fullName>
    </submittedName>
</protein>
<dbReference type="InterPro" id="IPR045864">
    <property type="entry name" value="aa-tRNA-synth_II/BPL/LPL"/>
</dbReference>
<dbReference type="EnsemblBacteria" id="ACZ18467">
    <property type="protein sequence ID" value="ACZ18467"/>
    <property type="gene ID" value="Taci_0228"/>
</dbReference>
<dbReference type="PANTHER" id="PTHR11476">
    <property type="entry name" value="HISTIDYL-TRNA SYNTHETASE"/>
    <property type="match status" value="1"/>
</dbReference>
<dbReference type="HOGENOM" id="CLU_025113_0_2_0"/>